<dbReference type="Pfam" id="PF00356">
    <property type="entry name" value="LacI"/>
    <property type="match status" value="1"/>
</dbReference>
<dbReference type="InterPro" id="IPR028082">
    <property type="entry name" value="Peripla_BP_I"/>
</dbReference>
<accession>A0ABV1K772</accession>
<dbReference type="Gene3D" id="1.10.260.40">
    <property type="entry name" value="lambda repressor-like DNA-binding domains"/>
    <property type="match status" value="1"/>
</dbReference>
<evidence type="ECO:0000256" key="2">
    <source>
        <dbReference type="ARBA" id="ARBA00023125"/>
    </source>
</evidence>
<dbReference type="Gene3D" id="3.40.50.2300">
    <property type="match status" value="2"/>
</dbReference>
<feature type="domain" description="HTH lacI-type" evidence="4">
    <location>
        <begin position="2"/>
        <end position="56"/>
    </location>
</feature>
<dbReference type="GO" id="GO:0003677">
    <property type="term" value="F:DNA binding"/>
    <property type="evidence" value="ECO:0007669"/>
    <property type="project" value="UniProtKB-KW"/>
</dbReference>
<evidence type="ECO:0000256" key="1">
    <source>
        <dbReference type="ARBA" id="ARBA00023015"/>
    </source>
</evidence>
<comment type="caution">
    <text evidence="5">The sequence shown here is derived from an EMBL/GenBank/DDBJ whole genome shotgun (WGS) entry which is preliminary data.</text>
</comment>
<reference evidence="5 6" key="1">
    <citation type="submission" date="2024-03" db="EMBL/GenBank/DDBJ databases">
        <title>Draft genome sequence of Pseudonocardia nematodicida JCM 31783.</title>
        <authorList>
            <person name="Butdee W."/>
            <person name="Duangmal K."/>
        </authorList>
    </citation>
    <scope>NUCLEOTIDE SEQUENCE [LARGE SCALE GENOMIC DNA]</scope>
    <source>
        <strain evidence="5 6">JCM 31783</strain>
    </source>
</reference>
<dbReference type="InterPro" id="IPR046335">
    <property type="entry name" value="LacI/GalR-like_sensor"/>
</dbReference>
<dbReference type="Pfam" id="PF13377">
    <property type="entry name" value="Peripla_BP_3"/>
    <property type="match status" value="1"/>
</dbReference>
<keyword evidence="3" id="KW-0804">Transcription</keyword>
<dbReference type="SUPFAM" id="SSF53822">
    <property type="entry name" value="Periplasmic binding protein-like I"/>
    <property type="match status" value="1"/>
</dbReference>
<dbReference type="PROSITE" id="PS00356">
    <property type="entry name" value="HTH_LACI_1"/>
    <property type="match status" value="1"/>
</dbReference>
<proteinExistence type="predicted"/>
<dbReference type="PANTHER" id="PTHR30146:SF109">
    <property type="entry name" value="HTH-TYPE TRANSCRIPTIONAL REGULATOR GALS"/>
    <property type="match status" value="1"/>
</dbReference>
<dbReference type="SMART" id="SM00354">
    <property type="entry name" value="HTH_LACI"/>
    <property type="match status" value="1"/>
</dbReference>
<protein>
    <submittedName>
        <fullName evidence="5">LacI family DNA-binding transcriptional regulator</fullName>
    </submittedName>
</protein>
<keyword evidence="1" id="KW-0805">Transcription regulation</keyword>
<dbReference type="EMBL" id="JBEDNQ010000003">
    <property type="protein sequence ID" value="MEQ3550330.1"/>
    <property type="molecule type" value="Genomic_DNA"/>
</dbReference>
<dbReference type="PROSITE" id="PS50932">
    <property type="entry name" value="HTH_LACI_2"/>
    <property type="match status" value="1"/>
</dbReference>
<name>A0ABV1K772_9PSEU</name>
<keyword evidence="6" id="KW-1185">Reference proteome</keyword>
<evidence type="ECO:0000256" key="3">
    <source>
        <dbReference type="ARBA" id="ARBA00023163"/>
    </source>
</evidence>
<dbReference type="Proteomes" id="UP001494902">
    <property type="component" value="Unassembled WGS sequence"/>
</dbReference>
<evidence type="ECO:0000313" key="6">
    <source>
        <dbReference type="Proteomes" id="UP001494902"/>
    </source>
</evidence>
<dbReference type="RefSeq" id="WP_349297426.1">
    <property type="nucleotide sequence ID" value="NZ_JBEDNQ010000003.1"/>
</dbReference>
<sequence length="331" mass="34162">MIRLEDVARAAGVSKSTASRALSRPDLVAAGTREKVQRLAAEMGLSLNPAARALFTGRTGTVAMVVPSLTNPYFGPILAGAQRELSASGGHALISSASDGDREVELAASLLGHADGVLLVTPRAPEERLRELATRIPLAVIDRPVPELPAYVADTPRGVGLLAAHLLELGHRRIGYVGGPDGSSLDRLRIDAAQDRVRTAGGRLDVVGSESPDLDTGLRLAAHWPFDDDVTAVVAYSSYIALGLLIGLRERGVEVPGRMSVAAVDHLAAVGGNGSGPLLTALRVPLEELGRAAAAALVGSTPAPAEVTRIGTELLLGRSTGAPAPRSPRGT</sequence>
<dbReference type="PANTHER" id="PTHR30146">
    <property type="entry name" value="LACI-RELATED TRANSCRIPTIONAL REPRESSOR"/>
    <property type="match status" value="1"/>
</dbReference>
<evidence type="ECO:0000313" key="5">
    <source>
        <dbReference type="EMBL" id="MEQ3550330.1"/>
    </source>
</evidence>
<gene>
    <name evidence="5" type="ORF">WIS52_07595</name>
</gene>
<dbReference type="CDD" id="cd06267">
    <property type="entry name" value="PBP1_LacI_sugar_binding-like"/>
    <property type="match status" value="1"/>
</dbReference>
<dbReference type="InterPro" id="IPR010982">
    <property type="entry name" value="Lambda_DNA-bd_dom_sf"/>
</dbReference>
<dbReference type="CDD" id="cd01392">
    <property type="entry name" value="HTH_LacI"/>
    <property type="match status" value="1"/>
</dbReference>
<dbReference type="InterPro" id="IPR000843">
    <property type="entry name" value="HTH_LacI"/>
</dbReference>
<evidence type="ECO:0000259" key="4">
    <source>
        <dbReference type="PROSITE" id="PS50932"/>
    </source>
</evidence>
<dbReference type="SUPFAM" id="SSF47413">
    <property type="entry name" value="lambda repressor-like DNA-binding domains"/>
    <property type="match status" value="1"/>
</dbReference>
<keyword evidence="2 5" id="KW-0238">DNA-binding</keyword>
<organism evidence="5 6">
    <name type="scientific">Pseudonocardia nematodicida</name>
    <dbReference type="NCBI Taxonomy" id="1206997"/>
    <lineage>
        <taxon>Bacteria</taxon>
        <taxon>Bacillati</taxon>
        <taxon>Actinomycetota</taxon>
        <taxon>Actinomycetes</taxon>
        <taxon>Pseudonocardiales</taxon>
        <taxon>Pseudonocardiaceae</taxon>
        <taxon>Pseudonocardia</taxon>
    </lineage>
</organism>